<dbReference type="EMBL" id="KN837244">
    <property type="protein sequence ID" value="KIJ31324.1"/>
    <property type="molecule type" value="Genomic_DNA"/>
</dbReference>
<dbReference type="AlphaFoldDB" id="A0A0C9U9W1"/>
<accession>A0A0C9U9W1</accession>
<dbReference type="HOGENOM" id="CLU_179724_0_0_1"/>
<sequence>EKAVEFLESFETYRNQAQEALLFAQGSQQCMYNQGRIMRIFETGDLVLVNPHSLELLRKVKGRGKKLQMKYDRPFEVMEWISPITYRLHIPDSYGIHPIINI</sequence>
<evidence type="ECO:0000313" key="3">
    <source>
        <dbReference type="Proteomes" id="UP000054279"/>
    </source>
</evidence>
<feature type="non-terminal residue" evidence="2">
    <location>
        <position position="102"/>
    </location>
</feature>
<organism evidence="2 3">
    <name type="scientific">Sphaerobolus stellatus (strain SS14)</name>
    <dbReference type="NCBI Taxonomy" id="990650"/>
    <lineage>
        <taxon>Eukaryota</taxon>
        <taxon>Fungi</taxon>
        <taxon>Dikarya</taxon>
        <taxon>Basidiomycota</taxon>
        <taxon>Agaricomycotina</taxon>
        <taxon>Agaricomycetes</taxon>
        <taxon>Phallomycetidae</taxon>
        <taxon>Geastrales</taxon>
        <taxon>Sphaerobolaceae</taxon>
        <taxon>Sphaerobolus</taxon>
    </lineage>
</organism>
<reference evidence="2 3" key="1">
    <citation type="submission" date="2014-06" db="EMBL/GenBank/DDBJ databases">
        <title>Evolutionary Origins and Diversification of the Mycorrhizal Mutualists.</title>
        <authorList>
            <consortium name="DOE Joint Genome Institute"/>
            <consortium name="Mycorrhizal Genomics Consortium"/>
            <person name="Kohler A."/>
            <person name="Kuo A."/>
            <person name="Nagy L.G."/>
            <person name="Floudas D."/>
            <person name="Copeland A."/>
            <person name="Barry K.W."/>
            <person name="Cichocki N."/>
            <person name="Veneault-Fourrey C."/>
            <person name="LaButti K."/>
            <person name="Lindquist E.A."/>
            <person name="Lipzen A."/>
            <person name="Lundell T."/>
            <person name="Morin E."/>
            <person name="Murat C."/>
            <person name="Riley R."/>
            <person name="Ohm R."/>
            <person name="Sun H."/>
            <person name="Tunlid A."/>
            <person name="Henrissat B."/>
            <person name="Grigoriev I.V."/>
            <person name="Hibbett D.S."/>
            <person name="Martin F."/>
        </authorList>
    </citation>
    <scope>NUCLEOTIDE SEQUENCE [LARGE SCALE GENOMIC DNA]</scope>
    <source>
        <strain evidence="2 3">SS14</strain>
    </source>
</reference>
<dbReference type="Pfam" id="PF24626">
    <property type="entry name" value="SH3_Tf2-1"/>
    <property type="match status" value="1"/>
</dbReference>
<proteinExistence type="predicted"/>
<keyword evidence="3" id="KW-1185">Reference proteome</keyword>
<feature type="domain" description="Tf2-1-like SH3-like" evidence="1">
    <location>
        <begin position="44"/>
        <end position="101"/>
    </location>
</feature>
<gene>
    <name evidence="2" type="ORF">M422DRAFT_82514</name>
</gene>
<evidence type="ECO:0000313" key="2">
    <source>
        <dbReference type="EMBL" id="KIJ31324.1"/>
    </source>
</evidence>
<dbReference type="Proteomes" id="UP000054279">
    <property type="component" value="Unassembled WGS sequence"/>
</dbReference>
<dbReference type="OrthoDB" id="3233705at2759"/>
<name>A0A0C9U9W1_SPHS4</name>
<feature type="non-terminal residue" evidence="2">
    <location>
        <position position="1"/>
    </location>
</feature>
<protein>
    <recommendedName>
        <fullName evidence="1">Tf2-1-like SH3-like domain-containing protein</fullName>
    </recommendedName>
</protein>
<evidence type="ECO:0000259" key="1">
    <source>
        <dbReference type="Pfam" id="PF24626"/>
    </source>
</evidence>
<dbReference type="InterPro" id="IPR056924">
    <property type="entry name" value="SH3_Tf2-1"/>
</dbReference>